<dbReference type="AlphaFoldDB" id="A0A133RU58"/>
<name>A0A133RU58_STRMT</name>
<dbReference type="InterPro" id="IPR036271">
    <property type="entry name" value="Tet_transcr_reg_TetR-rel_C_sf"/>
</dbReference>
<comment type="caution">
    <text evidence="6">The sequence shown here is derived from an EMBL/GenBank/DDBJ whole genome shotgun (WGS) entry which is preliminary data.</text>
</comment>
<dbReference type="PANTHER" id="PTHR47506">
    <property type="entry name" value="TRANSCRIPTIONAL REGULATORY PROTEIN"/>
    <property type="match status" value="1"/>
</dbReference>
<accession>A0A133RU58</accession>
<dbReference type="PROSITE" id="PS50977">
    <property type="entry name" value="HTH_TETR_2"/>
    <property type="match status" value="1"/>
</dbReference>
<protein>
    <submittedName>
        <fullName evidence="6">Transcriptional regulator, TetR family</fullName>
    </submittedName>
</protein>
<dbReference type="InterPro" id="IPR009057">
    <property type="entry name" value="Homeodomain-like_sf"/>
</dbReference>
<dbReference type="PATRIC" id="fig|28037.231.peg.1691"/>
<evidence type="ECO:0000313" key="7">
    <source>
        <dbReference type="Proteomes" id="UP000070065"/>
    </source>
</evidence>
<dbReference type="InterPro" id="IPR023772">
    <property type="entry name" value="DNA-bd_HTH_TetR-type_CS"/>
</dbReference>
<feature type="DNA-binding region" description="H-T-H motif" evidence="4">
    <location>
        <begin position="50"/>
        <end position="69"/>
    </location>
</feature>
<proteinExistence type="predicted"/>
<reference evidence="6 7" key="1">
    <citation type="submission" date="2016-01" db="EMBL/GenBank/DDBJ databases">
        <authorList>
            <person name="Oliw E.H."/>
        </authorList>
    </citation>
    <scope>NUCLEOTIDE SEQUENCE [LARGE SCALE GENOMIC DNA]</scope>
    <source>
        <strain evidence="6 7">CMW7705B</strain>
    </source>
</reference>
<keyword evidence="1" id="KW-0805">Transcription regulation</keyword>
<dbReference type="PRINTS" id="PR00455">
    <property type="entry name" value="HTHTETR"/>
</dbReference>
<keyword evidence="3" id="KW-0804">Transcription</keyword>
<organism evidence="6 7">
    <name type="scientific">Streptococcus mitis</name>
    <dbReference type="NCBI Taxonomy" id="28037"/>
    <lineage>
        <taxon>Bacteria</taxon>
        <taxon>Bacillati</taxon>
        <taxon>Bacillota</taxon>
        <taxon>Bacilli</taxon>
        <taxon>Lactobacillales</taxon>
        <taxon>Streptococcaceae</taxon>
        <taxon>Streptococcus</taxon>
        <taxon>Streptococcus mitis group</taxon>
    </lineage>
</organism>
<dbReference type="GO" id="GO:0003677">
    <property type="term" value="F:DNA binding"/>
    <property type="evidence" value="ECO:0007669"/>
    <property type="project" value="UniProtKB-UniRule"/>
</dbReference>
<evidence type="ECO:0000259" key="5">
    <source>
        <dbReference type="PROSITE" id="PS50977"/>
    </source>
</evidence>
<evidence type="ECO:0000256" key="2">
    <source>
        <dbReference type="ARBA" id="ARBA00023125"/>
    </source>
</evidence>
<dbReference type="PROSITE" id="PS01081">
    <property type="entry name" value="HTH_TETR_1"/>
    <property type="match status" value="1"/>
</dbReference>
<dbReference type="SUPFAM" id="SSF46689">
    <property type="entry name" value="Homeodomain-like"/>
    <property type="match status" value="1"/>
</dbReference>
<evidence type="ECO:0000256" key="4">
    <source>
        <dbReference type="PROSITE-ProRule" id="PRU00335"/>
    </source>
</evidence>
<sequence length="212" mass="24194">MAKGGGFNCLVSDSESAIIGKKRGEQMSVKERILQSAEELIYQKGYVATSISDIMEAADVGKGQLYYYFTSKKEIGLTVIQDILANWRKELFEDIFEADKSDSDKFSDMIDWVYQFHESQTVFYGCPIGNLIVELSTEDENFRCPLNDFMTQWTEKLASLLQDLHADWSEERAHLQARQVISSIQGSIVILKVSQDIQVLENNMTDLKKNYC</sequence>
<dbReference type="Pfam" id="PF21993">
    <property type="entry name" value="TetR_C_13_2"/>
    <property type="match status" value="1"/>
</dbReference>
<evidence type="ECO:0000313" key="6">
    <source>
        <dbReference type="EMBL" id="KXA58670.1"/>
    </source>
</evidence>
<dbReference type="InterPro" id="IPR001647">
    <property type="entry name" value="HTH_TetR"/>
</dbReference>
<feature type="domain" description="HTH tetR-type" evidence="5">
    <location>
        <begin position="27"/>
        <end position="87"/>
    </location>
</feature>
<gene>
    <name evidence="6" type="ORF">HMPREF3228_01707</name>
</gene>
<keyword evidence="2 4" id="KW-0238">DNA-binding</keyword>
<dbReference type="Gene3D" id="1.10.357.10">
    <property type="entry name" value="Tetracycline Repressor, domain 2"/>
    <property type="match status" value="1"/>
</dbReference>
<dbReference type="SUPFAM" id="SSF48498">
    <property type="entry name" value="Tetracyclin repressor-like, C-terminal domain"/>
    <property type="match status" value="1"/>
</dbReference>
<dbReference type="InterPro" id="IPR054156">
    <property type="entry name" value="YxaF_TetR_C"/>
</dbReference>
<evidence type="ECO:0000256" key="3">
    <source>
        <dbReference type="ARBA" id="ARBA00023163"/>
    </source>
</evidence>
<dbReference type="PANTHER" id="PTHR47506:SF6">
    <property type="entry name" value="HTH-TYPE TRANSCRIPTIONAL REPRESSOR NEMR"/>
    <property type="match status" value="1"/>
</dbReference>
<dbReference type="Proteomes" id="UP000070065">
    <property type="component" value="Unassembled WGS sequence"/>
</dbReference>
<dbReference type="EMBL" id="LRQR01000099">
    <property type="protein sequence ID" value="KXA58670.1"/>
    <property type="molecule type" value="Genomic_DNA"/>
</dbReference>
<dbReference type="Pfam" id="PF00440">
    <property type="entry name" value="TetR_N"/>
    <property type="match status" value="1"/>
</dbReference>
<evidence type="ECO:0000256" key="1">
    <source>
        <dbReference type="ARBA" id="ARBA00023015"/>
    </source>
</evidence>